<dbReference type="VEuPathDB" id="VectorBase:ASIS006383"/>
<name>A0A084VZV8_ANOSI</name>
<protein>
    <submittedName>
        <fullName evidence="1 2">Uncharacterized protein</fullName>
    </submittedName>
</protein>
<dbReference type="STRING" id="74873.A0A084VZV8"/>
<dbReference type="VEuPathDB" id="VectorBase:ASIC011313"/>
<dbReference type="EMBL" id="ATLV01018981">
    <property type="status" value="NOT_ANNOTATED_CDS"/>
    <property type="molecule type" value="Genomic_DNA"/>
</dbReference>
<evidence type="ECO:0000313" key="1">
    <source>
        <dbReference type="EMBL" id="KFB43502.1"/>
    </source>
</evidence>
<organism evidence="1">
    <name type="scientific">Anopheles sinensis</name>
    <name type="common">Mosquito</name>
    <dbReference type="NCBI Taxonomy" id="74873"/>
    <lineage>
        <taxon>Eukaryota</taxon>
        <taxon>Metazoa</taxon>
        <taxon>Ecdysozoa</taxon>
        <taxon>Arthropoda</taxon>
        <taxon>Hexapoda</taxon>
        <taxon>Insecta</taxon>
        <taxon>Pterygota</taxon>
        <taxon>Neoptera</taxon>
        <taxon>Endopterygota</taxon>
        <taxon>Diptera</taxon>
        <taxon>Nematocera</taxon>
        <taxon>Culicoidea</taxon>
        <taxon>Culicidae</taxon>
        <taxon>Anophelinae</taxon>
        <taxon>Anopheles</taxon>
    </lineage>
</organism>
<gene>
    <name evidence="1" type="ORF">ZHAS_00011313</name>
</gene>
<dbReference type="Proteomes" id="UP000030765">
    <property type="component" value="Unassembled WGS sequence"/>
</dbReference>
<accession>A0A084VZV8</accession>
<evidence type="ECO:0000313" key="2">
    <source>
        <dbReference type="EnsemblMetazoa" id="ASIC011313-PA"/>
    </source>
</evidence>
<proteinExistence type="predicted"/>
<dbReference type="AlphaFoldDB" id="A0A084VZV8"/>
<evidence type="ECO:0000313" key="3">
    <source>
        <dbReference type="Proteomes" id="UP000030765"/>
    </source>
</evidence>
<reference evidence="2" key="2">
    <citation type="submission" date="2020-05" db="UniProtKB">
        <authorList>
            <consortium name="EnsemblMetazoa"/>
        </authorList>
    </citation>
    <scope>IDENTIFICATION</scope>
</reference>
<reference evidence="1 3" key="1">
    <citation type="journal article" date="2014" name="BMC Genomics">
        <title>Genome sequence of Anopheles sinensis provides insight into genetics basis of mosquito competence for malaria parasites.</title>
        <authorList>
            <person name="Zhou D."/>
            <person name="Zhang D."/>
            <person name="Ding G."/>
            <person name="Shi L."/>
            <person name="Hou Q."/>
            <person name="Ye Y."/>
            <person name="Xu Y."/>
            <person name="Zhou H."/>
            <person name="Xiong C."/>
            <person name="Li S."/>
            <person name="Yu J."/>
            <person name="Hong S."/>
            <person name="Yu X."/>
            <person name="Zou P."/>
            <person name="Chen C."/>
            <person name="Chang X."/>
            <person name="Wang W."/>
            <person name="Lv Y."/>
            <person name="Sun Y."/>
            <person name="Ma L."/>
            <person name="Shen B."/>
            <person name="Zhu C."/>
        </authorList>
    </citation>
    <scope>NUCLEOTIDE SEQUENCE [LARGE SCALE GENOMIC DNA]</scope>
</reference>
<dbReference type="EnsemblMetazoa" id="ASIC011313-RA">
    <property type="protein sequence ID" value="ASIC011313-PA"/>
    <property type="gene ID" value="ASIC011313"/>
</dbReference>
<dbReference type="EMBL" id="KE525258">
    <property type="protein sequence ID" value="KFB43502.1"/>
    <property type="molecule type" value="Genomic_DNA"/>
</dbReference>
<keyword evidence="3" id="KW-1185">Reference proteome</keyword>
<sequence length="110" mass="12416">MFAEIDESVITPAKILSDILEIEVSSDLAHSQIVCVNCNMMCLEYQQLIQRAETIRIEMTMAYNQTVMKLAGLTEKDLKENEEAAGSSEEHVESALHNFNKELVSIRPSR</sequence>